<keyword evidence="1" id="KW-0479">Metal-binding</keyword>
<accession>A0A921ZTR9</accession>
<dbReference type="AlphaFoldDB" id="A0A921ZTR9"/>
<reference evidence="3" key="1">
    <citation type="journal article" date="2016" name="Insect Biochem. Mol. Biol.">
        <title>Multifaceted biological insights from a draft genome sequence of the tobacco hornworm moth, Manduca sexta.</title>
        <authorList>
            <person name="Kanost M.R."/>
            <person name="Arrese E.L."/>
            <person name="Cao X."/>
            <person name="Chen Y.R."/>
            <person name="Chellapilla S."/>
            <person name="Goldsmith M.R."/>
            <person name="Grosse-Wilde E."/>
            <person name="Heckel D.G."/>
            <person name="Herndon N."/>
            <person name="Jiang H."/>
            <person name="Papanicolaou A."/>
            <person name="Qu J."/>
            <person name="Soulages J.L."/>
            <person name="Vogel H."/>
            <person name="Walters J."/>
            <person name="Waterhouse R.M."/>
            <person name="Ahn S.J."/>
            <person name="Almeida F.C."/>
            <person name="An C."/>
            <person name="Aqrawi P."/>
            <person name="Bretschneider A."/>
            <person name="Bryant W.B."/>
            <person name="Bucks S."/>
            <person name="Chao H."/>
            <person name="Chevignon G."/>
            <person name="Christen J.M."/>
            <person name="Clarke D.F."/>
            <person name="Dittmer N.T."/>
            <person name="Ferguson L.C.F."/>
            <person name="Garavelou S."/>
            <person name="Gordon K.H.J."/>
            <person name="Gunaratna R.T."/>
            <person name="Han Y."/>
            <person name="Hauser F."/>
            <person name="He Y."/>
            <person name="Heidel-Fischer H."/>
            <person name="Hirsh A."/>
            <person name="Hu Y."/>
            <person name="Jiang H."/>
            <person name="Kalra D."/>
            <person name="Klinner C."/>
            <person name="Konig C."/>
            <person name="Kovar C."/>
            <person name="Kroll A.R."/>
            <person name="Kuwar S.S."/>
            <person name="Lee S.L."/>
            <person name="Lehman R."/>
            <person name="Li K."/>
            <person name="Li Z."/>
            <person name="Liang H."/>
            <person name="Lovelace S."/>
            <person name="Lu Z."/>
            <person name="Mansfield J.H."/>
            <person name="McCulloch K.J."/>
            <person name="Mathew T."/>
            <person name="Morton B."/>
            <person name="Muzny D.M."/>
            <person name="Neunemann D."/>
            <person name="Ongeri F."/>
            <person name="Pauchet Y."/>
            <person name="Pu L.L."/>
            <person name="Pyrousis I."/>
            <person name="Rao X.J."/>
            <person name="Redding A."/>
            <person name="Roesel C."/>
            <person name="Sanchez-Gracia A."/>
            <person name="Schaack S."/>
            <person name="Shukla A."/>
            <person name="Tetreau G."/>
            <person name="Wang Y."/>
            <person name="Xiong G.H."/>
            <person name="Traut W."/>
            <person name="Walsh T.K."/>
            <person name="Worley K.C."/>
            <person name="Wu D."/>
            <person name="Wu W."/>
            <person name="Wu Y.Q."/>
            <person name="Zhang X."/>
            <person name="Zou Z."/>
            <person name="Zucker H."/>
            <person name="Briscoe A.D."/>
            <person name="Burmester T."/>
            <person name="Clem R.J."/>
            <person name="Feyereisen R."/>
            <person name="Grimmelikhuijzen C.J.P."/>
            <person name="Hamodrakas S.J."/>
            <person name="Hansson B.S."/>
            <person name="Huguet E."/>
            <person name="Jermiin L.S."/>
            <person name="Lan Q."/>
            <person name="Lehman H.K."/>
            <person name="Lorenzen M."/>
            <person name="Merzendorfer H."/>
            <person name="Michalopoulos I."/>
            <person name="Morton D.B."/>
            <person name="Muthukrishnan S."/>
            <person name="Oakeshott J.G."/>
            <person name="Palmer W."/>
            <person name="Park Y."/>
            <person name="Passarelli A.L."/>
            <person name="Rozas J."/>
            <person name="Schwartz L.M."/>
            <person name="Smith W."/>
            <person name="Southgate A."/>
            <person name="Vilcinskas A."/>
            <person name="Vogt R."/>
            <person name="Wang P."/>
            <person name="Werren J."/>
            <person name="Yu X.Q."/>
            <person name="Zhou J.J."/>
            <person name="Brown S.J."/>
            <person name="Scherer S.E."/>
            <person name="Richards S."/>
            <person name="Blissard G.W."/>
        </authorList>
    </citation>
    <scope>NUCLEOTIDE SEQUENCE</scope>
</reference>
<evidence type="ECO:0000259" key="2">
    <source>
        <dbReference type="PROSITE" id="PS50157"/>
    </source>
</evidence>
<sequence>MNTVPENNLINTSQYTPVYLIQNAGPTQANYIISLGNVEQKPVSDNLKSFYEKSGNIEAAAPTVVTSPKPRILKKPEAATVGNNLKLASFLLPKNDNVNKQYVVNNVILKPSVTTPIVSTVNTIPKIDIDRKIVKLKDVPPLTPRSRPTERFLPKIKPKENITNQNQASTVNTIPKIDIDRKIVKLKDVPPLTPRSRPTERFLPKIKPKENITNQNQAKLTSVQLLKLGETYHSLNKLSEEQMKMVNQALKIFSDPEKIAPEPTYDPVTNTKFIYKVVSPRDLTVVGKKNLLLKEKKEEKKPETKKDTVKRQIFAQDVEEEPSPPTAFQTKVTRSGRTVKLPKLIVPQETPYKPKKKNHIVTCFQCSTEFSSLYRLQKHYENHPTHIPAKIHSNLFHCLLAIVKGGSEEDRTKIFIQQLEQLIVKLKSLLPCLLNKIDGKSGKPCTINDDVGRIFGMDPGKYDIDVNALNCVKDKDGFCVHNPPVNQVNSEVNQLEPTQIYITTPSEELPTVIEEDCARISSAENWPTVSKRVWKLKKLKSQKLGTKKMRLETDNNSLLKLDMSQIEQQNDSPEDLNSMKMRLVFPCDDILAQLGVDQPKEQNETVVLNTTECNKPQETTDSLMEQCKRPKGHAQFHSTHFDIRSSPIKPTSTVFRKFQINPEKLPKYDVQIIGASDDIEKEQTKDFDQTSADTLQEIFRENNIDMTCKDNVIEHGWIITANEKSEDGYTKSNNLIEPALLHVKDTEKTDLDNSVQMQTNDNDSRLMTSQEDSVLNFFDSLGNTCLSYPETEIRTHPVDFHLDLFSFPNAQ</sequence>
<comment type="caution">
    <text evidence="3">The sequence shown here is derived from an EMBL/GenBank/DDBJ whole genome shotgun (WGS) entry which is preliminary data.</text>
</comment>
<dbReference type="InterPro" id="IPR013087">
    <property type="entry name" value="Znf_C2H2_type"/>
</dbReference>
<dbReference type="PROSITE" id="PS50157">
    <property type="entry name" value="ZINC_FINGER_C2H2_2"/>
    <property type="match status" value="1"/>
</dbReference>
<gene>
    <name evidence="3" type="ORF">O3G_MSEX014044</name>
</gene>
<dbReference type="Proteomes" id="UP000791440">
    <property type="component" value="Unassembled WGS sequence"/>
</dbReference>
<keyword evidence="1" id="KW-0863">Zinc-finger</keyword>
<reference evidence="3" key="2">
    <citation type="submission" date="2020-12" db="EMBL/GenBank/DDBJ databases">
        <authorList>
            <person name="Kanost M."/>
        </authorList>
    </citation>
    <scope>NUCLEOTIDE SEQUENCE</scope>
</reference>
<dbReference type="EMBL" id="JH669024">
    <property type="protein sequence ID" value="KAG6463723.1"/>
    <property type="molecule type" value="Genomic_DNA"/>
</dbReference>
<name>A0A921ZTR9_MANSE</name>
<evidence type="ECO:0000313" key="3">
    <source>
        <dbReference type="EMBL" id="KAG6463723.1"/>
    </source>
</evidence>
<keyword evidence="4" id="KW-1185">Reference proteome</keyword>
<feature type="domain" description="C2H2-type" evidence="2">
    <location>
        <begin position="361"/>
        <end position="388"/>
    </location>
</feature>
<protein>
    <recommendedName>
        <fullName evidence="2">C2H2-type domain-containing protein</fullName>
    </recommendedName>
</protein>
<proteinExistence type="predicted"/>
<evidence type="ECO:0000313" key="4">
    <source>
        <dbReference type="Proteomes" id="UP000791440"/>
    </source>
</evidence>
<evidence type="ECO:0000256" key="1">
    <source>
        <dbReference type="PROSITE-ProRule" id="PRU00042"/>
    </source>
</evidence>
<keyword evidence="1" id="KW-0862">Zinc</keyword>
<organism evidence="3 4">
    <name type="scientific">Manduca sexta</name>
    <name type="common">Tobacco hawkmoth</name>
    <name type="synonym">Tobacco hornworm</name>
    <dbReference type="NCBI Taxonomy" id="7130"/>
    <lineage>
        <taxon>Eukaryota</taxon>
        <taxon>Metazoa</taxon>
        <taxon>Ecdysozoa</taxon>
        <taxon>Arthropoda</taxon>
        <taxon>Hexapoda</taxon>
        <taxon>Insecta</taxon>
        <taxon>Pterygota</taxon>
        <taxon>Neoptera</taxon>
        <taxon>Endopterygota</taxon>
        <taxon>Lepidoptera</taxon>
        <taxon>Glossata</taxon>
        <taxon>Ditrysia</taxon>
        <taxon>Bombycoidea</taxon>
        <taxon>Sphingidae</taxon>
        <taxon>Sphinginae</taxon>
        <taxon>Sphingini</taxon>
        <taxon>Manduca</taxon>
    </lineage>
</organism>
<dbReference type="GO" id="GO:0008270">
    <property type="term" value="F:zinc ion binding"/>
    <property type="evidence" value="ECO:0007669"/>
    <property type="project" value="UniProtKB-KW"/>
</dbReference>
<dbReference type="PROSITE" id="PS00028">
    <property type="entry name" value="ZINC_FINGER_C2H2_1"/>
    <property type="match status" value="1"/>
</dbReference>